<evidence type="ECO:0000256" key="1">
    <source>
        <dbReference type="ARBA" id="ARBA00023015"/>
    </source>
</evidence>
<dbReference type="InterPro" id="IPR028978">
    <property type="entry name" value="Chorismate_lyase_/UTRA_dom_sf"/>
</dbReference>
<dbReference type="GO" id="GO:0003700">
    <property type="term" value="F:DNA-binding transcription factor activity"/>
    <property type="evidence" value="ECO:0007669"/>
    <property type="project" value="InterPro"/>
</dbReference>
<dbReference type="Pfam" id="PF07702">
    <property type="entry name" value="UTRA"/>
    <property type="match status" value="1"/>
</dbReference>
<dbReference type="AlphaFoldDB" id="A0A852Z4B9"/>
<gene>
    <name evidence="6" type="ORF">F4554_000865</name>
</gene>
<feature type="compositionally biased region" description="Basic and acidic residues" evidence="4">
    <location>
        <begin position="223"/>
        <end position="238"/>
    </location>
</feature>
<dbReference type="PANTHER" id="PTHR44846:SF17">
    <property type="entry name" value="GNTR-FAMILY TRANSCRIPTIONAL REGULATOR"/>
    <property type="match status" value="1"/>
</dbReference>
<evidence type="ECO:0000256" key="2">
    <source>
        <dbReference type="ARBA" id="ARBA00023125"/>
    </source>
</evidence>
<evidence type="ECO:0000313" key="6">
    <source>
        <dbReference type="EMBL" id="NYH88227.1"/>
    </source>
</evidence>
<keyword evidence="1" id="KW-0805">Transcription regulation</keyword>
<dbReference type="PROSITE" id="PS50949">
    <property type="entry name" value="HTH_GNTR"/>
    <property type="match status" value="1"/>
</dbReference>
<evidence type="ECO:0000313" key="7">
    <source>
        <dbReference type="Proteomes" id="UP000579605"/>
    </source>
</evidence>
<comment type="caution">
    <text evidence="6">The sequence shown here is derived from an EMBL/GenBank/DDBJ whole genome shotgun (WGS) entry which is preliminary data.</text>
</comment>
<feature type="domain" description="HTH gntR-type" evidence="5">
    <location>
        <begin position="1"/>
        <end position="41"/>
    </location>
</feature>
<keyword evidence="7" id="KW-1185">Reference proteome</keyword>
<proteinExistence type="predicted"/>
<sequence length="238" mass="25823">MRQLAADWGVAHGTARTALAVLRTEGLVVGVPGTGTIVQKRGDQGAGARAREARGTGRIYPPGQYAKITAAELVPAPDEVAVGLGVDAGSEVIRRARVTYRTESDGSEIPQSASTSWFAGELAEQAPLLLERDRIVQGTFGYIEEMTGRTPVEVLEELRLSEAGSDEEFIFGVEPGAPIIRGENWLLDDEGDVIEYGQSVLRPDRTVSYRFRLDQGSGAEISTRPEPRPDPAARWHRR</sequence>
<dbReference type="Gene3D" id="1.10.10.10">
    <property type="entry name" value="Winged helix-like DNA-binding domain superfamily/Winged helix DNA-binding domain"/>
    <property type="match status" value="1"/>
</dbReference>
<dbReference type="InterPro" id="IPR050679">
    <property type="entry name" value="Bact_HTH_transcr_reg"/>
</dbReference>
<dbReference type="EMBL" id="JACBZH010000001">
    <property type="protein sequence ID" value="NYH88227.1"/>
    <property type="molecule type" value="Genomic_DNA"/>
</dbReference>
<dbReference type="GO" id="GO:0003677">
    <property type="term" value="F:DNA binding"/>
    <property type="evidence" value="ECO:0007669"/>
    <property type="project" value="UniProtKB-KW"/>
</dbReference>
<organism evidence="6 7">
    <name type="scientific">Actinopolymorpha rutila</name>
    <dbReference type="NCBI Taxonomy" id="446787"/>
    <lineage>
        <taxon>Bacteria</taxon>
        <taxon>Bacillati</taxon>
        <taxon>Actinomycetota</taxon>
        <taxon>Actinomycetes</taxon>
        <taxon>Propionibacteriales</taxon>
        <taxon>Actinopolymorphaceae</taxon>
        <taxon>Actinopolymorpha</taxon>
    </lineage>
</organism>
<dbReference type="InterPro" id="IPR000524">
    <property type="entry name" value="Tscrpt_reg_HTH_GntR"/>
</dbReference>
<name>A0A852Z4B9_9ACTN</name>
<dbReference type="InterPro" id="IPR036388">
    <property type="entry name" value="WH-like_DNA-bd_sf"/>
</dbReference>
<dbReference type="SMART" id="SM00866">
    <property type="entry name" value="UTRA"/>
    <property type="match status" value="1"/>
</dbReference>
<dbReference type="SUPFAM" id="SSF64288">
    <property type="entry name" value="Chorismate lyase-like"/>
    <property type="match status" value="1"/>
</dbReference>
<protein>
    <submittedName>
        <fullName evidence="6">GntR family transcriptional regulator</fullName>
    </submittedName>
</protein>
<evidence type="ECO:0000256" key="4">
    <source>
        <dbReference type="SAM" id="MobiDB-lite"/>
    </source>
</evidence>
<keyword evidence="3" id="KW-0804">Transcription</keyword>
<dbReference type="InterPro" id="IPR011663">
    <property type="entry name" value="UTRA"/>
</dbReference>
<accession>A0A852Z4B9</accession>
<evidence type="ECO:0000256" key="3">
    <source>
        <dbReference type="ARBA" id="ARBA00023163"/>
    </source>
</evidence>
<dbReference type="Gene3D" id="3.40.1410.10">
    <property type="entry name" value="Chorismate lyase-like"/>
    <property type="match status" value="1"/>
</dbReference>
<dbReference type="Proteomes" id="UP000579605">
    <property type="component" value="Unassembled WGS sequence"/>
</dbReference>
<evidence type="ECO:0000259" key="5">
    <source>
        <dbReference type="PROSITE" id="PS50949"/>
    </source>
</evidence>
<reference evidence="6 7" key="1">
    <citation type="submission" date="2020-07" db="EMBL/GenBank/DDBJ databases">
        <title>Sequencing the genomes of 1000 actinobacteria strains.</title>
        <authorList>
            <person name="Klenk H.-P."/>
        </authorList>
    </citation>
    <scope>NUCLEOTIDE SEQUENCE [LARGE SCALE GENOMIC DNA]</scope>
    <source>
        <strain evidence="6 7">DSM 18448</strain>
    </source>
</reference>
<dbReference type="GO" id="GO:0045892">
    <property type="term" value="P:negative regulation of DNA-templated transcription"/>
    <property type="evidence" value="ECO:0007669"/>
    <property type="project" value="TreeGrafter"/>
</dbReference>
<dbReference type="PANTHER" id="PTHR44846">
    <property type="entry name" value="MANNOSYL-D-GLYCERATE TRANSPORT/METABOLISM SYSTEM REPRESSOR MNGR-RELATED"/>
    <property type="match status" value="1"/>
</dbReference>
<keyword evidence="2" id="KW-0238">DNA-binding</keyword>
<feature type="region of interest" description="Disordered" evidence="4">
    <location>
        <begin position="216"/>
        <end position="238"/>
    </location>
</feature>